<evidence type="ECO:0000256" key="1">
    <source>
        <dbReference type="ARBA" id="ARBA00004123"/>
    </source>
</evidence>
<evidence type="ECO:0000256" key="11">
    <source>
        <dbReference type="ARBA" id="ARBA00073774"/>
    </source>
</evidence>
<dbReference type="Proteomes" id="UP000008783">
    <property type="component" value="Unassembled WGS sequence"/>
</dbReference>
<evidence type="ECO:0000256" key="6">
    <source>
        <dbReference type="ARBA" id="ARBA00022840"/>
    </source>
</evidence>
<feature type="compositionally biased region" description="Polar residues" evidence="12">
    <location>
        <begin position="1"/>
        <end position="17"/>
    </location>
</feature>
<dbReference type="InterPro" id="IPR007696">
    <property type="entry name" value="DNA_mismatch_repair_MutS_core"/>
</dbReference>
<protein>
    <recommendedName>
        <fullName evidence="3 11">DNA mismatch repair protein MSH3</fullName>
    </recommendedName>
    <alternativeName>
        <fullName evidence="3 11">DNA mismatch repair protein MSH3</fullName>
    </alternativeName>
    <alternativeName>
        <fullName evidence="10">MutS protein homolog 3</fullName>
    </alternativeName>
</protein>
<organism evidence="15 16">
    <name type="scientific">Puccinia graminis f. sp. tritici (strain CRL 75-36-700-3 / race SCCL)</name>
    <name type="common">Black stem rust fungus</name>
    <dbReference type="NCBI Taxonomy" id="418459"/>
    <lineage>
        <taxon>Eukaryota</taxon>
        <taxon>Fungi</taxon>
        <taxon>Dikarya</taxon>
        <taxon>Basidiomycota</taxon>
        <taxon>Pucciniomycotina</taxon>
        <taxon>Pucciniomycetes</taxon>
        <taxon>Pucciniales</taxon>
        <taxon>Pucciniaceae</taxon>
        <taxon>Puccinia</taxon>
    </lineage>
</organism>
<feature type="compositionally biased region" description="Polar residues" evidence="12">
    <location>
        <begin position="75"/>
        <end position="89"/>
    </location>
</feature>
<dbReference type="eggNOG" id="KOG0218">
    <property type="taxonomic scope" value="Eukaryota"/>
</dbReference>
<evidence type="ECO:0000256" key="2">
    <source>
        <dbReference type="ARBA" id="ARBA00007094"/>
    </source>
</evidence>
<dbReference type="KEGG" id="pgr:PGTG_02803"/>
<evidence type="ECO:0000256" key="7">
    <source>
        <dbReference type="ARBA" id="ARBA00023125"/>
    </source>
</evidence>
<feature type="compositionally biased region" description="Low complexity" evidence="12">
    <location>
        <begin position="27"/>
        <end position="66"/>
    </location>
</feature>
<dbReference type="AlphaFoldDB" id="E3JWD7"/>
<dbReference type="InterPro" id="IPR036187">
    <property type="entry name" value="DNA_mismatch_repair_MutS_sf"/>
</dbReference>
<evidence type="ECO:0000256" key="12">
    <source>
        <dbReference type="SAM" id="MobiDB-lite"/>
    </source>
</evidence>
<dbReference type="FunFam" id="1.10.1420.10:FF:000004">
    <property type="entry name" value="DNA mismatch repair protein Msh3"/>
    <property type="match status" value="1"/>
</dbReference>
<evidence type="ECO:0000256" key="3">
    <source>
        <dbReference type="ARBA" id="ARBA00022151"/>
    </source>
</evidence>
<dbReference type="InterPro" id="IPR027417">
    <property type="entry name" value="P-loop_NTPase"/>
</dbReference>
<proteinExistence type="inferred from homology"/>
<dbReference type="InterPro" id="IPR007695">
    <property type="entry name" value="DNA_mismatch_repair_MutS-lik_N"/>
</dbReference>
<dbReference type="HOGENOM" id="CLU_002472_0_2_1"/>
<keyword evidence="7" id="KW-0238">DNA-binding</keyword>
<dbReference type="Gene3D" id="3.40.1170.10">
    <property type="entry name" value="DNA repair protein MutS, domain I"/>
    <property type="match status" value="1"/>
</dbReference>
<dbReference type="SUPFAM" id="SSF55271">
    <property type="entry name" value="DNA repair protein MutS, domain I"/>
    <property type="match status" value="1"/>
</dbReference>
<sequence length="1162" mass="130362">MLPSRFFQTHQENQPSPSKKLKQDHPTLTPSSTQEQEQELPSLSQLIELPSAKKQSQTKTPPSSSSSHHHEAHQQPIQAKTASEQQRPPSKTRLAQFLNTRLADQAQSLPSSDQTKSFQAKIAARASKSIKWEQPQSIWEPGAEQKKPNNGYHPSEKQNCPTVDKDSHDDDEEDDEDEEEEEEEEKPKNKAKLKGKQKNQQTVKLTQLEQQWAEFKKQYPNLVIFMEVGYKIRLFGEDAVLASQVLSIGHLAIPGRETAYFPKTSLYIHMSRMVMAGHKIGLFVQSETRSLRNTELGEKGKKARVFGRHLAGVYSLSTWTESDPNQALGITDSETGLAQNWIVSFHASSPATRHPQREEKVQLSMAAICPQNGEIVWDSWLDDPIRSMLETRMTYLRPVEILVPLSGLDGPSEKLINWLIKDPLARSSVKPRLESTDHDYTPQSAYKLVSNFCQPPKRKSKASMASQDKGNPVSEGDSTEPEFLHHIVELPDGVLIALAGLIVHMKSYQLESIFRQPGQFKSFINQSYMILDANTLKNLEIFENSTDRTERGSLFWVLDRTKTAMGKRILKQWIGKPLVDQRILKERADAIEEIIVSQNHPILIKMRRMLGMRLPDLEKSLVRIQYGKCTEKELLKFLEVMVELTATFGSPSSAGSGKRMFNSSLLQGIFEVFSAVREQTIEYRSELNAKAILKGEYEDMFTNADELYPDLTDLKDCLSCIQAESAEHLQACRITLQNPKLEYVTIGSDEMLIEVRHQQLDRVPENWTKFSSTRAVQRFRTAEGQRLLAERDKYRALIVRRSRGYFEGFLESMEEAYDGFRDAVNRLGLIDCLLSLATVAVENRYARPRIVEHPAIEIRNGRHPIVEQIIDNPLVPNTCSFTQNGLSTMILTGNNMGGKSVTAKMIGCIVLLAQIGSYVPAERAKIGLFDGCYTRMGMSEELAQGRSAFMVEMNEAAKIMRTASPRSLVIIDELGYGTSTYDGLAIANAVLNQLVSSIRCFTIFITHYPQLNELAIKYPERAKSYHMKFLESQGSLKAEEGEGEDDAGWITFLYKLTPGLATKSHGIHVARLAGLPTSILHQARLKSRLLEESVGRKKHTHTASLIKDLLLSLSSSPSSDAGADGQKKTINNGGSEAAAEEMALVSRAETLLSTLCLSSGIE</sequence>
<dbReference type="FunCoup" id="E3JWD7">
    <property type="interactions" value="597"/>
</dbReference>
<dbReference type="GO" id="GO:0003690">
    <property type="term" value="F:double-stranded DNA binding"/>
    <property type="evidence" value="ECO:0000318"/>
    <property type="project" value="GO_Central"/>
</dbReference>
<dbReference type="RefSeq" id="XP_003320781.2">
    <property type="nucleotide sequence ID" value="XM_003320733.2"/>
</dbReference>
<feature type="domain" description="DNA mismatch repair proteins mutS family" evidence="14">
    <location>
        <begin position="886"/>
        <end position="1088"/>
    </location>
</feature>
<evidence type="ECO:0000256" key="4">
    <source>
        <dbReference type="ARBA" id="ARBA00022741"/>
    </source>
</evidence>
<dbReference type="VEuPathDB" id="FungiDB:PGTG_02803"/>
<gene>
    <name evidence="15" type="ORF">PGTG_02803</name>
</gene>
<dbReference type="FunFam" id="3.30.420.110:FF:000010">
    <property type="entry name" value="DNA mismatch repair protein"/>
    <property type="match status" value="1"/>
</dbReference>
<reference key="1">
    <citation type="submission" date="2007-01" db="EMBL/GenBank/DDBJ databases">
        <title>The Genome Sequence of Puccinia graminis f. sp. tritici Strain CRL 75-36-700-3.</title>
        <authorList>
            <consortium name="The Broad Institute Genome Sequencing Platform"/>
            <person name="Birren B."/>
            <person name="Lander E."/>
            <person name="Galagan J."/>
            <person name="Nusbaum C."/>
            <person name="Devon K."/>
            <person name="Cuomo C."/>
            <person name="Jaffe D."/>
            <person name="Butler J."/>
            <person name="Alvarez P."/>
            <person name="Gnerre S."/>
            <person name="Grabherr M."/>
            <person name="Mauceli E."/>
            <person name="Brockman W."/>
            <person name="Young S."/>
            <person name="LaButti K."/>
            <person name="Sykes S."/>
            <person name="DeCaprio D."/>
            <person name="Crawford M."/>
            <person name="Koehrsen M."/>
            <person name="Engels R."/>
            <person name="Montgomery P."/>
            <person name="Pearson M."/>
            <person name="Howarth C."/>
            <person name="Larson L."/>
            <person name="White J."/>
            <person name="Zeng Q."/>
            <person name="Kodira C."/>
            <person name="Yandava C."/>
            <person name="Alvarado L."/>
            <person name="O'Leary S."/>
            <person name="Szabo L."/>
            <person name="Dean R."/>
            <person name="Schein J."/>
        </authorList>
    </citation>
    <scope>NUCLEOTIDE SEQUENCE</scope>
    <source>
        <strain>CRL 75-36-700-3</strain>
    </source>
</reference>
<dbReference type="SMART" id="SM00533">
    <property type="entry name" value="MUTSd"/>
    <property type="match status" value="1"/>
</dbReference>
<dbReference type="Pfam" id="PF05192">
    <property type="entry name" value="MutS_III"/>
    <property type="match status" value="1"/>
</dbReference>
<dbReference type="SMART" id="SM00534">
    <property type="entry name" value="MUTSac"/>
    <property type="match status" value="1"/>
</dbReference>
<evidence type="ECO:0000313" key="15">
    <source>
        <dbReference type="EMBL" id="EFP76362.2"/>
    </source>
</evidence>
<feature type="domain" description="DNA mismatch repair protein MutS core" evidence="13">
    <location>
        <begin position="549"/>
        <end position="869"/>
    </location>
</feature>
<evidence type="ECO:0000256" key="10">
    <source>
        <dbReference type="ARBA" id="ARBA00029792"/>
    </source>
</evidence>
<feature type="compositionally biased region" description="Low complexity" evidence="12">
    <location>
        <begin position="120"/>
        <end position="129"/>
    </location>
</feature>
<dbReference type="PANTHER" id="PTHR11361:SF122">
    <property type="entry name" value="DNA MISMATCH REPAIR PROTEIN MSH3"/>
    <property type="match status" value="1"/>
</dbReference>
<dbReference type="InterPro" id="IPR016151">
    <property type="entry name" value="DNA_mismatch_repair_MutS_N"/>
</dbReference>
<feature type="compositionally biased region" description="Polar residues" evidence="12">
    <location>
        <begin position="105"/>
        <end position="118"/>
    </location>
</feature>
<dbReference type="Pfam" id="PF01624">
    <property type="entry name" value="MutS_I"/>
    <property type="match status" value="1"/>
</dbReference>
<dbReference type="STRING" id="418459.E3JWD7"/>
<dbReference type="GeneID" id="10534255"/>
<dbReference type="Pfam" id="PF00488">
    <property type="entry name" value="MutS_V"/>
    <property type="match status" value="1"/>
</dbReference>
<accession>E3JWD7</accession>
<dbReference type="SUPFAM" id="SSF48334">
    <property type="entry name" value="DNA repair protein MutS, domain III"/>
    <property type="match status" value="1"/>
</dbReference>
<dbReference type="InterPro" id="IPR036678">
    <property type="entry name" value="MutS_con_dom_sf"/>
</dbReference>
<comment type="subcellular location">
    <subcellularLocation>
        <location evidence="1">Nucleus</location>
    </subcellularLocation>
</comment>
<evidence type="ECO:0000313" key="16">
    <source>
        <dbReference type="Proteomes" id="UP000008783"/>
    </source>
</evidence>
<feature type="compositionally biased region" description="Acidic residues" evidence="12">
    <location>
        <begin position="169"/>
        <end position="184"/>
    </location>
</feature>
<dbReference type="InterPro" id="IPR045076">
    <property type="entry name" value="MutS"/>
</dbReference>
<comment type="similarity">
    <text evidence="2">Belongs to the DNA mismatch repair MutS family. MSH3 subfamily.</text>
</comment>
<feature type="region of interest" description="Disordered" evidence="12">
    <location>
        <begin position="1"/>
        <end position="202"/>
    </location>
</feature>
<evidence type="ECO:0000256" key="5">
    <source>
        <dbReference type="ARBA" id="ARBA00022763"/>
    </source>
</evidence>
<dbReference type="Gene3D" id="3.30.420.110">
    <property type="entry name" value="MutS, connector domain"/>
    <property type="match status" value="1"/>
</dbReference>
<dbReference type="FunFam" id="3.40.1170.10:FF:000037">
    <property type="entry name" value="DNA mismatch repair protein"/>
    <property type="match status" value="1"/>
</dbReference>
<dbReference type="InterPro" id="IPR000432">
    <property type="entry name" value="DNA_mismatch_repair_MutS_C"/>
</dbReference>
<dbReference type="GO" id="GO:0006298">
    <property type="term" value="P:mismatch repair"/>
    <property type="evidence" value="ECO:0000318"/>
    <property type="project" value="GO_Central"/>
</dbReference>
<dbReference type="GO" id="GO:0005634">
    <property type="term" value="C:nucleus"/>
    <property type="evidence" value="ECO:0000318"/>
    <property type="project" value="GO_Central"/>
</dbReference>
<dbReference type="InParanoid" id="E3JWD7"/>
<dbReference type="SUPFAM" id="SSF52540">
    <property type="entry name" value="P-loop containing nucleoside triphosphate hydrolases"/>
    <property type="match status" value="1"/>
</dbReference>
<dbReference type="GO" id="GO:0140664">
    <property type="term" value="F:ATP-dependent DNA damage sensor activity"/>
    <property type="evidence" value="ECO:0007669"/>
    <property type="project" value="InterPro"/>
</dbReference>
<keyword evidence="5" id="KW-0227">DNA damage</keyword>
<dbReference type="Gene3D" id="1.10.1420.10">
    <property type="match status" value="2"/>
</dbReference>
<dbReference type="Gene3D" id="3.40.50.300">
    <property type="entry name" value="P-loop containing nucleotide triphosphate hydrolases"/>
    <property type="match status" value="1"/>
</dbReference>
<keyword evidence="4" id="KW-0547">Nucleotide-binding</keyword>
<evidence type="ECO:0000256" key="8">
    <source>
        <dbReference type="ARBA" id="ARBA00023204"/>
    </source>
</evidence>
<dbReference type="GO" id="GO:0030983">
    <property type="term" value="F:mismatched DNA binding"/>
    <property type="evidence" value="ECO:0007669"/>
    <property type="project" value="UniProtKB-UniRule"/>
</dbReference>
<keyword evidence="6" id="KW-0067">ATP-binding</keyword>
<evidence type="ECO:0000259" key="14">
    <source>
        <dbReference type="SMART" id="SM00534"/>
    </source>
</evidence>
<dbReference type="GO" id="GO:0006312">
    <property type="term" value="P:mitotic recombination"/>
    <property type="evidence" value="ECO:0000318"/>
    <property type="project" value="GO_Central"/>
</dbReference>
<keyword evidence="9" id="KW-0539">Nucleus</keyword>
<keyword evidence="8" id="KW-0234">DNA repair</keyword>
<name>E3JWD7_PUCGT</name>
<dbReference type="EMBL" id="DS178265">
    <property type="protein sequence ID" value="EFP76362.2"/>
    <property type="molecule type" value="Genomic_DNA"/>
</dbReference>
<evidence type="ECO:0000259" key="13">
    <source>
        <dbReference type="SMART" id="SM00533"/>
    </source>
</evidence>
<dbReference type="PANTHER" id="PTHR11361">
    <property type="entry name" value="DNA MISMATCH REPAIR PROTEIN MUTS FAMILY MEMBER"/>
    <property type="match status" value="1"/>
</dbReference>
<dbReference type="GO" id="GO:0005524">
    <property type="term" value="F:ATP binding"/>
    <property type="evidence" value="ECO:0007669"/>
    <property type="project" value="UniProtKB-UniRule"/>
</dbReference>
<evidence type="ECO:0000256" key="9">
    <source>
        <dbReference type="ARBA" id="ARBA00023242"/>
    </source>
</evidence>
<dbReference type="OrthoDB" id="121051at2759"/>
<reference evidence="16" key="2">
    <citation type="journal article" date="2011" name="Proc. Natl. Acad. Sci. U.S.A.">
        <title>Obligate biotrophy features unraveled by the genomic analysis of rust fungi.</title>
        <authorList>
            <person name="Duplessis S."/>
            <person name="Cuomo C.A."/>
            <person name="Lin Y.-C."/>
            <person name="Aerts A."/>
            <person name="Tisserant E."/>
            <person name="Veneault-Fourrey C."/>
            <person name="Joly D.L."/>
            <person name="Hacquard S."/>
            <person name="Amselem J."/>
            <person name="Cantarel B.L."/>
            <person name="Chiu R."/>
            <person name="Coutinho P.M."/>
            <person name="Feau N."/>
            <person name="Field M."/>
            <person name="Frey P."/>
            <person name="Gelhaye E."/>
            <person name="Goldberg J."/>
            <person name="Grabherr M.G."/>
            <person name="Kodira C.D."/>
            <person name="Kohler A."/>
            <person name="Kuees U."/>
            <person name="Lindquist E.A."/>
            <person name="Lucas S.M."/>
            <person name="Mago R."/>
            <person name="Mauceli E."/>
            <person name="Morin E."/>
            <person name="Murat C."/>
            <person name="Pangilinan J.L."/>
            <person name="Park R."/>
            <person name="Pearson M."/>
            <person name="Quesneville H."/>
            <person name="Rouhier N."/>
            <person name="Sakthikumar S."/>
            <person name="Salamov A.A."/>
            <person name="Schmutz J."/>
            <person name="Selles B."/>
            <person name="Shapiro H."/>
            <person name="Tanguay P."/>
            <person name="Tuskan G.A."/>
            <person name="Henrissat B."/>
            <person name="Van de Peer Y."/>
            <person name="Rouze P."/>
            <person name="Ellis J.G."/>
            <person name="Dodds P.N."/>
            <person name="Schein J.E."/>
            <person name="Zhong S."/>
            <person name="Hamelin R.C."/>
            <person name="Grigoriev I.V."/>
            <person name="Szabo L.J."/>
            <person name="Martin F."/>
        </authorList>
    </citation>
    <scope>NUCLEOTIDE SEQUENCE [LARGE SCALE GENOMIC DNA]</scope>
    <source>
        <strain evidence="16">CRL 75-36-700-3 / race SCCL</strain>
    </source>
</reference>
<keyword evidence="16" id="KW-1185">Reference proteome</keyword>
<feature type="region of interest" description="Disordered" evidence="12">
    <location>
        <begin position="456"/>
        <end position="479"/>
    </location>
</feature>